<dbReference type="RefSeq" id="WP_155110386.1">
    <property type="nucleotide sequence ID" value="NZ_WMIB01000001.1"/>
</dbReference>
<keyword evidence="3" id="KW-1185">Reference proteome</keyword>
<feature type="transmembrane region" description="Helical" evidence="1">
    <location>
        <begin position="303"/>
        <end position="321"/>
    </location>
</feature>
<keyword evidence="1" id="KW-0812">Transmembrane</keyword>
<dbReference type="Proteomes" id="UP000434639">
    <property type="component" value="Unassembled WGS sequence"/>
</dbReference>
<keyword evidence="1" id="KW-1133">Transmembrane helix</keyword>
<evidence type="ECO:0000256" key="1">
    <source>
        <dbReference type="SAM" id="Phobius"/>
    </source>
</evidence>
<gene>
    <name evidence="2" type="ORF">GKZ89_00275</name>
</gene>
<name>A0A7X2V236_9BACI</name>
<organism evidence="2 3">
    <name type="scientific">Metabacillus mangrovi</name>
    <dbReference type="NCBI Taxonomy" id="1491830"/>
    <lineage>
        <taxon>Bacteria</taxon>
        <taxon>Bacillati</taxon>
        <taxon>Bacillota</taxon>
        <taxon>Bacilli</taxon>
        <taxon>Bacillales</taxon>
        <taxon>Bacillaceae</taxon>
        <taxon>Metabacillus</taxon>
    </lineage>
</organism>
<feature type="transmembrane region" description="Helical" evidence="1">
    <location>
        <begin position="442"/>
        <end position="467"/>
    </location>
</feature>
<evidence type="ECO:0000313" key="3">
    <source>
        <dbReference type="Proteomes" id="UP000434639"/>
    </source>
</evidence>
<evidence type="ECO:0000313" key="2">
    <source>
        <dbReference type="EMBL" id="MTH51822.1"/>
    </source>
</evidence>
<protein>
    <recommendedName>
        <fullName evidence="4">Group-specific protein</fullName>
    </recommendedName>
</protein>
<dbReference type="AlphaFoldDB" id="A0A7X2V236"/>
<evidence type="ECO:0008006" key="4">
    <source>
        <dbReference type="Google" id="ProtNLM"/>
    </source>
</evidence>
<dbReference type="OrthoDB" id="1947873at2"/>
<accession>A0A7X2V236</accession>
<proteinExistence type="predicted"/>
<sequence length="477" mass="54873">MTAERELLLEEAASQFIFPFSLKHSDIKKMKPAIEKGGYAYFRLREKELEDRYYGAGRSVSHDQMDLYFLPFIENLLFDPEPGKESLSRFSSRIGSSVQISYGQEGRTYTADVLSADLFICPFQIGILSVRTKLSGTGLTLSDVQDFQNHFRILEPKIAKNKNLKAVSGGREYSSIQEYIFKEVAPCIVPFIETGENESSYFGSLPYFVDERMYVISTLISSGKGVSDEHLFRCGQVNGYDQKGMPYLSAGNPEYIRNYVSDHCYTRWAPETNYIISDHSFTCLTQGGSHAESVYREMYGEHYYSLLLHYFYKMVLLKLSYQYSLMYRKNRTNEIEQLITAITDFSGKYHFKEISSRTEGQELASLMNQVFHISTLYDEVKKTLDSLYRNQEKLAGKRNNYLLFILTTYTVISGIYGMNLVIEDWKGKIDWSMLSDYSLFEYIAFCVAISGILIGFSLGAGAIASLFHNYYVRRKKR</sequence>
<reference evidence="2 3" key="1">
    <citation type="journal article" date="2017" name="Int. J. Syst. Evol. Microbiol.">
        <title>Bacillus mangrovi sp. nov., isolated from a sediment sample from a mangrove forest.</title>
        <authorList>
            <person name="Gupta V."/>
            <person name="Singh P.K."/>
            <person name="Korpole S."/>
            <person name="Tanuku N.R.S."/>
            <person name="Pinnaka A.K."/>
        </authorList>
    </citation>
    <scope>NUCLEOTIDE SEQUENCE [LARGE SCALE GENOMIC DNA]</scope>
    <source>
        <strain evidence="2 3">KCTC 33872</strain>
    </source>
</reference>
<keyword evidence="1" id="KW-0472">Membrane</keyword>
<feature type="transmembrane region" description="Helical" evidence="1">
    <location>
        <begin position="401"/>
        <end position="422"/>
    </location>
</feature>
<dbReference type="EMBL" id="WMIB01000001">
    <property type="protein sequence ID" value="MTH51822.1"/>
    <property type="molecule type" value="Genomic_DNA"/>
</dbReference>
<comment type="caution">
    <text evidence="2">The sequence shown here is derived from an EMBL/GenBank/DDBJ whole genome shotgun (WGS) entry which is preliminary data.</text>
</comment>